<proteinExistence type="predicted"/>
<accession>A0AAV6I288</accession>
<reference evidence="2" key="1">
    <citation type="submission" date="2020-08" db="EMBL/GenBank/DDBJ databases">
        <title>Plant Genome Project.</title>
        <authorList>
            <person name="Zhang R.-G."/>
        </authorList>
    </citation>
    <scope>NUCLEOTIDE SEQUENCE</scope>
    <source>
        <strain evidence="2">WSP0</strain>
        <tissue evidence="2">Leaf</tissue>
    </source>
</reference>
<feature type="region of interest" description="Disordered" evidence="1">
    <location>
        <begin position="311"/>
        <end position="342"/>
    </location>
</feature>
<protein>
    <submittedName>
        <fullName evidence="2">Uncharacterized protein</fullName>
    </submittedName>
</protein>
<name>A0AAV6I288_9ERIC</name>
<comment type="caution">
    <text evidence="2">The sequence shown here is derived from an EMBL/GenBank/DDBJ whole genome shotgun (WGS) entry which is preliminary data.</text>
</comment>
<gene>
    <name evidence="2" type="ORF">RHGRI_033427</name>
</gene>
<dbReference type="AlphaFoldDB" id="A0AAV6I288"/>
<evidence type="ECO:0000313" key="2">
    <source>
        <dbReference type="EMBL" id="KAG5520849.1"/>
    </source>
</evidence>
<sequence length="384" mass="42202">MAKRFRLSKSFFAGPSRGSRRLSKAAKGKGIAGSLDMVTEQDLVLDDLRLEDFGSDWVLPFHLAKDRATAAAKFREVFDPAYEPWEEVCGNWDHSDSEDMDSEDREFPNQSCGGSATCANFHIGESSRSNVTMEACEADGIGCLGVVSNDLSMVSSGCAAAESKVDCRCPAGGSGSFDRFGGPEGPYRNLMSNGGLKFRHRQKKVIMGREFILVSRHCLRGEDKRFRFFHMPSLSAVEVKVQEPSLTVSHPRSPNGLRAQEVCVDVRESDKTVVGVPNLFSPSRMDVVDEFPSLPTSCVTASQVPDHQQLNIEGSSSNKVGDGFHDSTAGFEGDLQDDATGPRNLRTKRIMASWRNRLVDYGHSFAVNANGNGRARYRVLCDRR</sequence>
<evidence type="ECO:0000256" key="1">
    <source>
        <dbReference type="SAM" id="MobiDB-lite"/>
    </source>
</evidence>
<organism evidence="2 3">
    <name type="scientific">Rhododendron griersonianum</name>
    <dbReference type="NCBI Taxonomy" id="479676"/>
    <lineage>
        <taxon>Eukaryota</taxon>
        <taxon>Viridiplantae</taxon>
        <taxon>Streptophyta</taxon>
        <taxon>Embryophyta</taxon>
        <taxon>Tracheophyta</taxon>
        <taxon>Spermatophyta</taxon>
        <taxon>Magnoliopsida</taxon>
        <taxon>eudicotyledons</taxon>
        <taxon>Gunneridae</taxon>
        <taxon>Pentapetalae</taxon>
        <taxon>asterids</taxon>
        <taxon>Ericales</taxon>
        <taxon>Ericaceae</taxon>
        <taxon>Ericoideae</taxon>
        <taxon>Rhodoreae</taxon>
        <taxon>Rhododendron</taxon>
    </lineage>
</organism>
<dbReference type="Proteomes" id="UP000823749">
    <property type="component" value="Chromosome 12"/>
</dbReference>
<evidence type="ECO:0000313" key="3">
    <source>
        <dbReference type="Proteomes" id="UP000823749"/>
    </source>
</evidence>
<dbReference type="EMBL" id="JACTNZ010000012">
    <property type="protein sequence ID" value="KAG5520849.1"/>
    <property type="molecule type" value="Genomic_DNA"/>
</dbReference>
<keyword evidence="3" id="KW-1185">Reference proteome</keyword>